<proteinExistence type="predicted"/>
<feature type="region of interest" description="Disordered" evidence="1">
    <location>
        <begin position="94"/>
        <end position="114"/>
    </location>
</feature>
<accession>W7Y7A3</accession>
<dbReference type="RefSeq" id="WP_044262478.1">
    <property type="nucleotide sequence ID" value="NZ_BAMD01000038.1"/>
</dbReference>
<reference evidence="2 3" key="1">
    <citation type="journal article" date="2014" name="Genome Announc.">
        <title>Draft Genome Sequence of Cytophaga fermentans JCM 21142T, a Facultative Anaerobe Isolated from Marine Mud.</title>
        <authorList>
            <person name="Starns D."/>
            <person name="Oshima K."/>
            <person name="Suda W."/>
            <person name="Iino T."/>
            <person name="Yuki M."/>
            <person name="Inoue J."/>
            <person name="Kitamura K."/>
            <person name="Iida T."/>
            <person name="Darby A."/>
            <person name="Hattori M."/>
            <person name="Ohkuma M."/>
        </authorList>
    </citation>
    <scope>NUCLEOTIDE SEQUENCE [LARGE SCALE GENOMIC DNA]</scope>
    <source>
        <strain evidence="2 3">JCM 21142</strain>
    </source>
</reference>
<organism evidence="2 3">
    <name type="scientific">Saccharicrinis fermentans DSM 9555 = JCM 21142</name>
    <dbReference type="NCBI Taxonomy" id="869213"/>
    <lineage>
        <taxon>Bacteria</taxon>
        <taxon>Pseudomonadati</taxon>
        <taxon>Bacteroidota</taxon>
        <taxon>Bacteroidia</taxon>
        <taxon>Marinilabiliales</taxon>
        <taxon>Marinilabiliaceae</taxon>
        <taxon>Saccharicrinis</taxon>
    </lineage>
</organism>
<sequence length="114" mass="13366">MWRYFILVIFLTTQSGIYTTAQIRTEVKLSMDSLPDKLPSIGNLAAHIHHRFSNQEDMTAAIYYWIAKNIAFDSKEHFAKKKKFTYNFRYKTQDEKKTEDTKDKHGIGRGSLQT</sequence>
<gene>
    <name evidence="2" type="ORF">JCM21142_72822</name>
</gene>
<keyword evidence="3" id="KW-1185">Reference proteome</keyword>
<feature type="compositionally biased region" description="Basic and acidic residues" evidence="1">
    <location>
        <begin position="94"/>
        <end position="106"/>
    </location>
</feature>
<protein>
    <submittedName>
        <fullName evidence="2">Uncharacterized protein</fullName>
    </submittedName>
</protein>
<dbReference type="EMBL" id="BAMD01000038">
    <property type="protein sequence ID" value="GAF04127.1"/>
    <property type="molecule type" value="Genomic_DNA"/>
</dbReference>
<evidence type="ECO:0000313" key="2">
    <source>
        <dbReference type="EMBL" id="GAF04127.1"/>
    </source>
</evidence>
<dbReference type="AlphaFoldDB" id="W7Y7A3"/>
<name>W7Y7A3_9BACT</name>
<comment type="caution">
    <text evidence="2">The sequence shown here is derived from an EMBL/GenBank/DDBJ whole genome shotgun (WGS) entry which is preliminary data.</text>
</comment>
<dbReference type="Proteomes" id="UP000019402">
    <property type="component" value="Unassembled WGS sequence"/>
</dbReference>
<evidence type="ECO:0000256" key="1">
    <source>
        <dbReference type="SAM" id="MobiDB-lite"/>
    </source>
</evidence>
<evidence type="ECO:0000313" key="3">
    <source>
        <dbReference type="Proteomes" id="UP000019402"/>
    </source>
</evidence>
<dbReference type="STRING" id="869213.GCA_000517085_00313"/>